<keyword evidence="1" id="KW-0812">Transmembrane</keyword>
<organism evidence="2 3">
    <name type="scientific">Candidatus Doudnabacteria bacterium CG10_big_fil_rev_8_21_14_0_10_41_10</name>
    <dbReference type="NCBI Taxonomy" id="1974551"/>
    <lineage>
        <taxon>Bacteria</taxon>
        <taxon>Candidatus Doudnaibacteriota</taxon>
    </lineage>
</organism>
<feature type="transmembrane region" description="Helical" evidence="1">
    <location>
        <begin position="7"/>
        <end position="23"/>
    </location>
</feature>
<comment type="caution">
    <text evidence="2">The sequence shown here is derived from an EMBL/GenBank/DDBJ whole genome shotgun (WGS) entry which is preliminary data.</text>
</comment>
<keyword evidence="1" id="KW-1133">Transmembrane helix</keyword>
<sequence length="161" mass="17904">MKAKKNIIIIIIAIIIVVSLYLWQSGNVTSKNTVVNTPQGQLQVIPVDNEDIPVWVPRELLLDHKAVVMENVIKEYLDQGFVQESFSYTSDKTLEDVLNSYSDYLKEAGWQMGETTNTIGGASLIAGSYDGMELFLVNIFKDEKNANGVIVEIALTTYGID</sequence>
<proteinExistence type="predicted"/>
<reference evidence="3" key="1">
    <citation type="submission" date="2017-09" db="EMBL/GenBank/DDBJ databases">
        <title>Depth-based differentiation of microbial function through sediment-hosted aquifers and enrichment of novel symbionts in the deep terrestrial subsurface.</title>
        <authorList>
            <person name="Probst A.J."/>
            <person name="Ladd B."/>
            <person name="Jarett J.K."/>
            <person name="Geller-Mcgrath D.E."/>
            <person name="Sieber C.M.K."/>
            <person name="Emerson J.B."/>
            <person name="Anantharaman K."/>
            <person name="Thomas B.C."/>
            <person name="Malmstrom R."/>
            <person name="Stieglmeier M."/>
            <person name="Klingl A."/>
            <person name="Woyke T."/>
            <person name="Ryan C.M."/>
            <person name="Banfield J.F."/>
        </authorList>
    </citation>
    <scope>NUCLEOTIDE SEQUENCE [LARGE SCALE GENOMIC DNA]</scope>
</reference>
<dbReference type="EMBL" id="PFAJ01000064">
    <property type="protein sequence ID" value="PIR96767.1"/>
    <property type="molecule type" value="Genomic_DNA"/>
</dbReference>
<keyword evidence="1" id="KW-0472">Membrane</keyword>
<gene>
    <name evidence="2" type="ORF">COT91_05070</name>
</gene>
<accession>A0A2H0VCC2</accession>
<evidence type="ECO:0000313" key="3">
    <source>
        <dbReference type="Proteomes" id="UP000230557"/>
    </source>
</evidence>
<protein>
    <submittedName>
        <fullName evidence="2">Uncharacterized protein</fullName>
    </submittedName>
</protein>
<dbReference type="Proteomes" id="UP000230557">
    <property type="component" value="Unassembled WGS sequence"/>
</dbReference>
<evidence type="ECO:0000313" key="2">
    <source>
        <dbReference type="EMBL" id="PIR96767.1"/>
    </source>
</evidence>
<dbReference type="AlphaFoldDB" id="A0A2H0VCC2"/>
<name>A0A2H0VCC2_9BACT</name>
<evidence type="ECO:0000256" key="1">
    <source>
        <dbReference type="SAM" id="Phobius"/>
    </source>
</evidence>